<accession>A0A0P1AMG8</accession>
<dbReference type="RefSeq" id="XP_024578354.1">
    <property type="nucleotide sequence ID" value="XM_024727816.1"/>
</dbReference>
<organism evidence="1 2">
    <name type="scientific">Plasmopara halstedii</name>
    <name type="common">Downy mildew of sunflower</name>
    <dbReference type="NCBI Taxonomy" id="4781"/>
    <lineage>
        <taxon>Eukaryota</taxon>
        <taxon>Sar</taxon>
        <taxon>Stramenopiles</taxon>
        <taxon>Oomycota</taxon>
        <taxon>Peronosporomycetes</taxon>
        <taxon>Peronosporales</taxon>
        <taxon>Peronosporaceae</taxon>
        <taxon>Plasmopara</taxon>
    </lineage>
</organism>
<protein>
    <submittedName>
        <fullName evidence="1">Uncharacterized protein</fullName>
    </submittedName>
</protein>
<evidence type="ECO:0000313" key="2">
    <source>
        <dbReference type="Proteomes" id="UP000054928"/>
    </source>
</evidence>
<name>A0A0P1AMG8_PLAHL</name>
<dbReference type="GeneID" id="36407347"/>
<dbReference type="Proteomes" id="UP000054928">
    <property type="component" value="Unassembled WGS sequence"/>
</dbReference>
<dbReference type="AlphaFoldDB" id="A0A0P1AMG8"/>
<proteinExistence type="predicted"/>
<evidence type="ECO:0000313" key="1">
    <source>
        <dbReference type="EMBL" id="CEG41985.1"/>
    </source>
</evidence>
<dbReference type="EMBL" id="CCYD01000610">
    <property type="protein sequence ID" value="CEG41985.1"/>
    <property type="molecule type" value="Genomic_DNA"/>
</dbReference>
<reference evidence="2" key="1">
    <citation type="submission" date="2014-09" db="EMBL/GenBank/DDBJ databases">
        <authorList>
            <person name="Sharma Rahul"/>
            <person name="Thines Marco"/>
        </authorList>
    </citation>
    <scope>NUCLEOTIDE SEQUENCE [LARGE SCALE GENOMIC DNA]</scope>
</reference>
<keyword evidence="2" id="KW-1185">Reference proteome</keyword>
<sequence length="99" mass="11325">MRQPQSENDFGQCGGIASTRLNRRYAEDQENVEERSGKKIADVLKIFPPLPQFSGKLDPTVHLEMLTEYFKQMVGSGKITKDEMFDFIKNDLATRAKNQ</sequence>